<dbReference type="Proteomes" id="UP000183974">
    <property type="component" value="Unassembled WGS sequence"/>
</dbReference>
<protein>
    <submittedName>
        <fullName evidence="2">Uncharacterized protein</fullName>
    </submittedName>
</protein>
<dbReference type="STRING" id="337701.SAMN05444398_105184"/>
<feature type="compositionally biased region" description="Low complexity" evidence="1">
    <location>
        <begin position="49"/>
        <end position="65"/>
    </location>
</feature>
<sequence length="127" mass="12960">MTQLITPLAISAAGMRLAGYVIETHIRVAQEFGRAAIGANPFIPVTKTARPTAKAAETARPAAPKVKAKPPAPKAEPAVAKRSGTATATKAEPDKPVADTVKRPRQPSPPPAMPAPAAKAATTPGKS</sequence>
<proteinExistence type="predicted"/>
<evidence type="ECO:0000256" key="1">
    <source>
        <dbReference type="SAM" id="MobiDB-lite"/>
    </source>
</evidence>
<evidence type="ECO:0000313" key="3">
    <source>
        <dbReference type="Proteomes" id="UP000183974"/>
    </source>
</evidence>
<organism evidence="2 3">
    <name type="scientific">Roseovarius pacificus</name>
    <dbReference type="NCBI Taxonomy" id="337701"/>
    <lineage>
        <taxon>Bacteria</taxon>
        <taxon>Pseudomonadati</taxon>
        <taxon>Pseudomonadota</taxon>
        <taxon>Alphaproteobacteria</taxon>
        <taxon>Rhodobacterales</taxon>
        <taxon>Roseobacteraceae</taxon>
        <taxon>Roseovarius</taxon>
    </lineage>
</organism>
<feature type="compositionally biased region" description="Basic and acidic residues" evidence="1">
    <location>
        <begin position="91"/>
        <end position="102"/>
    </location>
</feature>
<feature type="region of interest" description="Disordered" evidence="1">
    <location>
        <begin position="49"/>
        <end position="127"/>
    </location>
</feature>
<dbReference type="RefSeq" id="WP_143163193.1">
    <property type="nucleotide sequence ID" value="NZ_BMLR01000005.1"/>
</dbReference>
<dbReference type="EMBL" id="FRBR01000005">
    <property type="protein sequence ID" value="SHL76456.1"/>
    <property type="molecule type" value="Genomic_DNA"/>
</dbReference>
<keyword evidence="3" id="KW-1185">Reference proteome</keyword>
<name>A0A1M7DAD1_9RHOB</name>
<dbReference type="OrthoDB" id="7746105at2"/>
<dbReference type="AlphaFoldDB" id="A0A1M7DAD1"/>
<reference evidence="2 3" key="1">
    <citation type="submission" date="2016-11" db="EMBL/GenBank/DDBJ databases">
        <authorList>
            <person name="Jaros S."/>
            <person name="Januszkiewicz K."/>
            <person name="Wedrychowicz H."/>
        </authorList>
    </citation>
    <scope>NUCLEOTIDE SEQUENCE [LARGE SCALE GENOMIC DNA]</scope>
    <source>
        <strain evidence="2 3">DSM 29589</strain>
    </source>
</reference>
<accession>A0A1M7DAD1</accession>
<gene>
    <name evidence="2" type="ORF">SAMN05444398_105184</name>
</gene>
<evidence type="ECO:0000313" key="2">
    <source>
        <dbReference type="EMBL" id="SHL76456.1"/>
    </source>
</evidence>